<dbReference type="InterPro" id="IPR024535">
    <property type="entry name" value="RHGA/B-epi-like_pectate_lyase"/>
</dbReference>
<dbReference type="Pfam" id="PF12708">
    <property type="entry name" value="Pect-lyase_RHGA_epim"/>
    <property type="match status" value="1"/>
</dbReference>
<organism evidence="2">
    <name type="scientific">viral metagenome</name>
    <dbReference type="NCBI Taxonomy" id="1070528"/>
    <lineage>
        <taxon>unclassified sequences</taxon>
        <taxon>metagenomes</taxon>
        <taxon>organismal metagenomes</taxon>
    </lineage>
</organism>
<accession>A0A6M3K3K7</accession>
<dbReference type="GO" id="GO:0016829">
    <property type="term" value="F:lyase activity"/>
    <property type="evidence" value="ECO:0007669"/>
    <property type="project" value="UniProtKB-KW"/>
</dbReference>
<protein>
    <submittedName>
        <fullName evidence="2">Putative pectate lyase</fullName>
    </submittedName>
</protein>
<dbReference type="InterPro" id="IPR011050">
    <property type="entry name" value="Pectin_lyase_fold/virulence"/>
</dbReference>
<dbReference type="AlphaFoldDB" id="A0A6M3K3K7"/>
<evidence type="ECO:0000313" key="2">
    <source>
        <dbReference type="EMBL" id="QJA76996.1"/>
    </source>
</evidence>
<keyword evidence="2" id="KW-0456">Lyase</keyword>
<proteinExistence type="predicted"/>
<evidence type="ECO:0000259" key="1">
    <source>
        <dbReference type="Pfam" id="PF12708"/>
    </source>
</evidence>
<feature type="domain" description="Rhamnogalacturonase A/B/Epimerase-like pectate lyase" evidence="1">
    <location>
        <begin position="19"/>
        <end position="75"/>
    </location>
</feature>
<dbReference type="EMBL" id="MT142257">
    <property type="protein sequence ID" value="QJA76996.1"/>
    <property type="molecule type" value="Genomic_DNA"/>
</dbReference>
<reference evidence="2" key="1">
    <citation type="submission" date="2020-03" db="EMBL/GenBank/DDBJ databases">
        <title>The deep terrestrial virosphere.</title>
        <authorList>
            <person name="Holmfeldt K."/>
            <person name="Nilsson E."/>
            <person name="Simone D."/>
            <person name="Lopez-Fernandez M."/>
            <person name="Wu X."/>
            <person name="de Brujin I."/>
            <person name="Lundin D."/>
            <person name="Andersson A."/>
            <person name="Bertilsson S."/>
            <person name="Dopson M."/>
        </authorList>
    </citation>
    <scope>NUCLEOTIDE SEQUENCE</scope>
    <source>
        <strain evidence="2">MM415A01382</strain>
    </source>
</reference>
<name>A0A6M3K3K7_9ZZZZ</name>
<dbReference type="Gene3D" id="2.160.20.10">
    <property type="entry name" value="Single-stranded right-handed beta-helix, Pectin lyase-like"/>
    <property type="match status" value="1"/>
</dbReference>
<gene>
    <name evidence="2" type="ORF">MM415A01382_0005</name>
</gene>
<sequence length="373" mass="40143">MASGDPVIDGKTTDLMNYINVKASPYNALGNGTTNDTTAFNSAIAVANASGATLFIPAGRYLITPGGMTTITTNVDGPNAILQASTIASAALVSHYRWESNDIGAFFRLKGLYGYGASMSSYNPADHYGYGLNLGASHTYFVTYEIQNIIGFLVGVYLNGTQAGAHLATNEFKFQFVAGNYYGIYFNNGTGGVQPLESNRFTITYMVLNYINIYMQSAPDAAWPKVIVNNLFDIVCMELHQQDGDTGFYLAGSQVSGNVFKVHGSFVTGTGYAVVGYSAHNNRFELSYLPFNKIAIDAGNVFDQRTTETTYSADFAIYGRARSEVMDSAAPTVAYWRIGDICWNTNPASGVLLWVARANGVGAAANWGTVNIN</sequence>
<dbReference type="SUPFAM" id="SSF51126">
    <property type="entry name" value="Pectin lyase-like"/>
    <property type="match status" value="1"/>
</dbReference>
<dbReference type="InterPro" id="IPR012334">
    <property type="entry name" value="Pectin_lyas_fold"/>
</dbReference>